<evidence type="ECO:0000256" key="1">
    <source>
        <dbReference type="SAM" id="MobiDB-lite"/>
    </source>
</evidence>
<evidence type="ECO:0000313" key="3">
    <source>
        <dbReference type="Proteomes" id="UP000824219"/>
    </source>
</evidence>
<protein>
    <submittedName>
        <fullName evidence="2">Uncharacterized protein</fullName>
    </submittedName>
</protein>
<proteinExistence type="predicted"/>
<feature type="region of interest" description="Disordered" evidence="1">
    <location>
        <begin position="46"/>
        <end position="80"/>
    </location>
</feature>
<reference evidence="2 3" key="1">
    <citation type="submission" date="2021-06" db="EMBL/GenBank/DDBJ databases">
        <title>Chromosome-level genome assembly of the red-tail catfish (Hemibagrus wyckioides).</title>
        <authorList>
            <person name="Shao F."/>
        </authorList>
    </citation>
    <scope>NUCLEOTIDE SEQUENCE [LARGE SCALE GENOMIC DNA]</scope>
    <source>
        <strain evidence="2">EC202008001</strain>
        <tissue evidence="2">Blood</tissue>
    </source>
</reference>
<organism evidence="2 3">
    <name type="scientific">Hemibagrus wyckioides</name>
    <dbReference type="NCBI Taxonomy" id="337641"/>
    <lineage>
        <taxon>Eukaryota</taxon>
        <taxon>Metazoa</taxon>
        <taxon>Chordata</taxon>
        <taxon>Craniata</taxon>
        <taxon>Vertebrata</taxon>
        <taxon>Euteleostomi</taxon>
        <taxon>Actinopterygii</taxon>
        <taxon>Neopterygii</taxon>
        <taxon>Teleostei</taxon>
        <taxon>Ostariophysi</taxon>
        <taxon>Siluriformes</taxon>
        <taxon>Bagridae</taxon>
        <taxon>Hemibagrus</taxon>
    </lineage>
</organism>
<comment type="caution">
    <text evidence="2">The sequence shown here is derived from an EMBL/GenBank/DDBJ whole genome shotgun (WGS) entry which is preliminary data.</text>
</comment>
<keyword evidence="3" id="KW-1185">Reference proteome</keyword>
<evidence type="ECO:0000313" key="2">
    <source>
        <dbReference type="EMBL" id="KAG7320183.1"/>
    </source>
</evidence>
<dbReference type="EMBL" id="JAHKSW010000019">
    <property type="protein sequence ID" value="KAG7320183.1"/>
    <property type="molecule type" value="Genomic_DNA"/>
</dbReference>
<sequence>MFNSRMLVNEDLVEEIYFSDHEEILLYIMRFYSSVDDAGLSLCEREQTSTRPSSERAFTPGGSLHADRWQSEAQCGRTLA</sequence>
<name>A0A9D3NC34_9TELE</name>
<accession>A0A9D3NC34</accession>
<gene>
    <name evidence="2" type="ORF">KOW79_016036</name>
</gene>
<dbReference type="AlphaFoldDB" id="A0A9D3NC34"/>
<dbReference type="Proteomes" id="UP000824219">
    <property type="component" value="Linkage Group LG19"/>
</dbReference>